<dbReference type="EMBL" id="NAPY01000098">
    <property type="protein sequence ID" value="MUL39553.1"/>
    <property type="molecule type" value="Genomic_DNA"/>
</dbReference>
<dbReference type="AlphaFoldDB" id="A0A6N8G2J6"/>
<sequence length="268" mass="31117">MQEMPWSRNTTWRQGSVLARKDFQTVGLTDVPNTDLAIAISHDCDIANDNLDAEPAVEFIFARILEQRNGNYTHGKNPRVLHLDYTDGEKLVSLELLSSKRLIVQKDKLEAVQPDDTYKLTHSRQILQSWLAARYRRHALPNSLVDRLREVFAYIEKKGKKNSSGILSFRLSYDPEDELPPEEPYELWLNIVYITDKDDYRPMSEDIAQSLKTEFPRLLEKTKDCGNVILRKCEAVSEMEFTLRDMRETVEYHLEHLSHRTEPSGPVI</sequence>
<accession>A0A6N8G2J6</accession>
<dbReference type="Proteomes" id="UP000441797">
    <property type="component" value="Unassembled WGS sequence"/>
</dbReference>
<name>A0A6N8G2J6_9CHRO</name>
<gene>
    <name evidence="1" type="ORF">BWI75_25690</name>
</gene>
<keyword evidence="2" id="KW-1185">Reference proteome</keyword>
<evidence type="ECO:0000313" key="1">
    <source>
        <dbReference type="EMBL" id="MUL39553.1"/>
    </source>
</evidence>
<protein>
    <submittedName>
        <fullName evidence="1">Uncharacterized protein</fullName>
    </submittedName>
</protein>
<proteinExistence type="predicted"/>
<organism evidence="1 2">
    <name type="scientific">Gloeocapsopsis dulcis AAB1 = 1H9</name>
    <dbReference type="NCBI Taxonomy" id="1433147"/>
    <lineage>
        <taxon>Bacteria</taxon>
        <taxon>Bacillati</taxon>
        <taxon>Cyanobacteriota</taxon>
        <taxon>Cyanophyceae</taxon>
        <taxon>Oscillatoriophycideae</taxon>
        <taxon>Chroococcales</taxon>
        <taxon>Chroococcaceae</taxon>
        <taxon>Gloeocapsopsis</taxon>
        <taxon>Gloeocapsopsis dulcis</taxon>
    </lineage>
</organism>
<evidence type="ECO:0000313" key="2">
    <source>
        <dbReference type="Proteomes" id="UP000441797"/>
    </source>
</evidence>
<reference evidence="1 2" key="1">
    <citation type="journal article" date="2019" name="Front. Microbiol.">
        <title>Genomic Features for Desiccation Tolerance and Sugar Biosynthesis in the Extremophile Gloeocapsopsis sp. UTEX B3054.</title>
        <authorList>
            <person name="Urrejola C."/>
            <person name="Alcorta J."/>
            <person name="Salas L."/>
            <person name="Vasquez M."/>
            <person name="Polz M.F."/>
            <person name="Vicuna R."/>
            <person name="Diez B."/>
        </authorList>
    </citation>
    <scope>NUCLEOTIDE SEQUENCE [LARGE SCALE GENOMIC DNA]</scope>
    <source>
        <strain evidence="1 2">1H9</strain>
    </source>
</reference>
<comment type="caution">
    <text evidence="1">The sequence shown here is derived from an EMBL/GenBank/DDBJ whole genome shotgun (WGS) entry which is preliminary data.</text>
</comment>